<evidence type="ECO:0000256" key="2">
    <source>
        <dbReference type="ARBA" id="ARBA00022840"/>
    </source>
</evidence>
<dbReference type="PANTHER" id="PTHR45644:SF56">
    <property type="entry name" value="AAA ATPASE, PUTATIVE (AFU_ORTHOLOGUE AFUA_2G12920)-RELATED"/>
    <property type="match status" value="1"/>
</dbReference>
<evidence type="ECO:0000313" key="4">
    <source>
        <dbReference type="EMBL" id="CAD6454019.1"/>
    </source>
</evidence>
<evidence type="ECO:0000259" key="3">
    <source>
        <dbReference type="Pfam" id="PF17862"/>
    </source>
</evidence>
<name>A0A8H2W632_9HELO</name>
<sequence length="120" mass="13366">MRLSFVASSKILFQLPEEGPRAKVLKLFLMAEDLDENIDVATLAELTEGYSGSDLKDLCAEATMICAIEQVKMIPTPDENGEETGSKQTVKRELKLEPRHFAEALKRIRPSVSQRAVKGF</sequence>
<evidence type="ECO:0000313" key="5">
    <source>
        <dbReference type="Proteomes" id="UP000624404"/>
    </source>
</evidence>
<keyword evidence="2" id="KW-0067">ATP-binding</keyword>
<dbReference type="OrthoDB" id="39734at2759"/>
<proteinExistence type="predicted"/>
<protein>
    <submittedName>
        <fullName evidence="4">5278e258-c8c9-40f5-8324-4bb0e1286757</fullName>
    </submittedName>
</protein>
<dbReference type="GO" id="GO:0005741">
    <property type="term" value="C:mitochondrial outer membrane"/>
    <property type="evidence" value="ECO:0007669"/>
    <property type="project" value="TreeGrafter"/>
</dbReference>
<dbReference type="PANTHER" id="PTHR45644">
    <property type="entry name" value="AAA ATPASE, PUTATIVE (AFU_ORTHOLOGUE AFUA_2G12920)-RELATED-RELATED"/>
    <property type="match status" value="1"/>
</dbReference>
<organism evidence="4 5">
    <name type="scientific">Sclerotinia trifoliorum</name>
    <dbReference type="NCBI Taxonomy" id="28548"/>
    <lineage>
        <taxon>Eukaryota</taxon>
        <taxon>Fungi</taxon>
        <taxon>Dikarya</taxon>
        <taxon>Ascomycota</taxon>
        <taxon>Pezizomycotina</taxon>
        <taxon>Leotiomycetes</taxon>
        <taxon>Helotiales</taxon>
        <taxon>Sclerotiniaceae</taxon>
        <taxon>Sclerotinia</taxon>
    </lineage>
</organism>
<evidence type="ECO:0000256" key="1">
    <source>
        <dbReference type="ARBA" id="ARBA00022741"/>
    </source>
</evidence>
<keyword evidence="5" id="KW-1185">Reference proteome</keyword>
<accession>A0A8H2W632</accession>
<comment type="caution">
    <text evidence="4">The sequence shown here is derived from an EMBL/GenBank/DDBJ whole genome shotgun (WGS) entry which is preliminary data.</text>
</comment>
<dbReference type="InterPro" id="IPR041569">
    <property type="entry name" value="AAA_lid_3"/>
</dbReference>
<dbReference type="InterPro" id="IPR027417">
    <property type="entry name" value="P-loop_NTPase"/>
</dbReference>
<dbReference type="Pfam" id="PF17862">
    <property type="entry name" value="AAA_lid_3"/>
    <property type="match status" value="1"/>
</dbReference>
<dbReference type="InterPro" id="IPR051701">
    <property type="entry name" value="Mito_OM_Translocase_MSP1"/>
</dbReference>
<gene>
    <name evidence="4" type="ORF">SCLTRI_LOCUS10060</name>
</gene>
<dbReference type="Gene3D" id="1.10.8.60">
    <property type="match status" value="1"/>
</dbReference>
<keyword evidence="1" id="KW-0547">Nucleotide-binding</keyword>
<reference evidence="4" key="1">
    <citation type="submission" date="2020-10" db="EMBL/GenBank/DDBJ databases">
        <authorList>
            <person name="Kusch S."/>
        </authorList>
    </citation>
    <scope>NUCLEOTIDE SEQUENCE</scope>
    <source>
        <strain evidence="4">SwB9</strain>
    </source>
</reference>
<feature type="domain" description="AAA ATPase AAA+ lid" evidence="3">
    <location>
        <begin position="37"/>
        <end position="74"/>
    </location>
</feature>
<dbReference type="EMBL" id="CAJHIA010000036">
    <property type="protein sequence ID" value="CAD6454019.1"/>
    <property type="molecule type" value="Genomic_DNA"/>
</dbReference>
<dbReference type="AlphaFoldDB" id="A0A8H2W632"/>
<dbReference type="GO" id="GO:0005524">
    <property type="term" value="F:ATP binding"/>
    <property type="evidence" value="ECO:0007669"/>
    <property type="project" value="UniProtKB-KW"/>
</dbReference>
<dbReference type="Proteomes" id="UP000624404">
    <property type="component" value="Unassembled WGS sequence"/>
</dbReference>
<dbReference type="SUPFAM" id="SSF52540">
    <property type="entry name" value="P-loop containing nucleoside triphosphate hydrolases"/>
    <property type="match status" value="1"/>
</dbReference>